<sequence length="1347" mass="148502">VHRYQSFGANTLRWTQMSADTHHLRYYVPNDDDEERMHIRAIEKAISATQHINVKILSETCFHVVIDAEIDVEAFESEFFERLSWLLRKNPFGASVSKKSTFIDANNVFEIGPRTTFTSPFSTNAVSACHAASILPVNRLERSIRYQILCEGKQLNRENVLPLLHDKMTECEYNADICFERFDPPKKFQRIDLLSSIDNLHKANAELGLAFDDADIQYYYELFANKMQRNPTDVELFDLAQSNSEHSRHTFFKGRLVVDGIERKETLFASLRATQFHSHPNNVIAFSDNSSAIRGFDLFSLVSLSPCTVSEVAALRCSRHIIYSAETHNFPTGVCPFPGAATGTGGRIRDIHATGRGAHEIAGVVGYAFGNLHLEGYELPWEDSDFEYGKSFAHPREVLIQASNGASDYGNKFGEPVICGFTRSFGQRLSSTGERYEYVKPILFSGGIGSIEDSQKSKVPCSRGMLLAKVGGPAYRIGLGGGAASSVAVQGDSNRHAELDFNAVQRGDPEMEQKLHRVVRACVEYGENNPILSIHDQGAGGNGNVLKELVDCEEGGAVIEASRFPLGDPTISIRELWGAEYQENDAILLHENSIDTIQQIAKREKCNVSLVGKVTGDRKVIVLDYKSTSVNDAPVNLDLDLLGNRPPKVFYLESVKNAIEPLQIPSSLSTQDALALVLRLPSVASKRFLTNKVDRSVTGLVAQQQCVGPLQTPVADVAVVAFSYWHNFGAAVAVGEQPIKGIVNAEAGARMSLAEALTNLVFAGISHRKDVKCSGNWMWAAKLCGEGARLVSACDALCDAMRQVGVAIDGGKDSLSMAAKVNGEIVKAPGTLVLSAYAPCPNVAQVVTPDLKGAANGGSSRLIYVRFGNDGSQHRLGGTALAQCLKQLGDTTCDIEDFDLFTKAFDITQVLIKGNRILAGHDVSDGGLIVCVLEMAFAGNRSFVLQMCSTSDAMETLFAEECGIVIEVEDNEMDDILRMFHSEGVHAQCIGFTTQDTGRIAMVIVNVNGETAFSAPLCELREIWEETSNQLELLQTSQQCVKQQQHWIKEAATVEYQANFDYSTYHPSFLQQKVFKQYAVAVLREEGSNGDREMAAAFHMAGFTPFDVTMTDLLNLDIGLERFCGLAFVGGFSYGDVLGSAKGWASSILFHEKLFKQFETFRRRRNTFSLGVCNGCQLMALLGWIGSTNSERAENVFLKTNDCGRYQSCFSTVVINRSPSIMLAGMEDSVLGVWCAHGEGKFCYRHDEILDELEANQLVPIKYCNGTGRPSMIFPENPNGSARSVAALCSVDGRHLGMMPHPERSFLTWQWPDYPKQWRSSIHNSNNSPWMRMFINAYKWVQQLSSA</sequence>
<dbReference type="Pfam" id="PF13507">
    <property type="entry name" value="GATase_5"/>
    <property type="match status" value="1"/>
</dbReference>
<dbReference type="PANTHER" id="PTHR10099">
    <property type="entry name" value="PHOSPHORIBOSYLFORMYLGLYCINAMIDINE SYNTHASE"/>
    <property type="match status" value="1"/>
</dbReference>
<keyword evidence="4" id="KW-0436">Ligase</keyword>
<dbReference type="NCBIfam" id="TIGR01735">
    <property type="entry name" value="FGAM_synt"/>
    <property type="match status" value="1"/>
</dbReference>
<keyword evidence="9" id="KW-0460">Magnesium</keyword>
<dbReference type="InterPro" id="IPR029062">
    <property type="entry name" value="Class_I_gatase-like"/>
</dbReference>
<feature type="domain" description="Phosphoribosylformylglycinamidine synthase N-terminal" evidence="15">
    <location>
        <begin position="75"/>
        <end position="173"/>
    </location>
</feature>
<dbReference type="Pfam" id="PF18076">
    <property type="entry name" value="FGAR-AT_N"/>
    <property type="match status" value="1"/>
</dbReference>
<evidence type="ECO:0000259" key="14">
    <source>
        <dbReference type="Pfam" id="PF18072"/>
    </source>
</evidence>
<dbReference type="InterPro" id="IPR041609">
    <property type="entry name" value="PurL_linker"/>
</dbReference>
<evidence type="ECO:0000256" key="5">
    <source>
        <dbReference type="ARBA" id="ARBA00022723"/>
    </source>
</evidence>
<dbReference type="Proteomes" id="UP000887569">
    <property type="component" value="Unplaced"/>
</dbReference>
<evidence type="ECO:0000259" key="13">
    <source>
        <dbReference type="Pfam" id="PF02769"/>
    </source>
</evidence>
<dbReference type="SUPFAM" id="SSF52317">
    <property type="entry name" value="Class I glutamine amidotransferase-like"/>
    <property type="match status" value="1"/>
</dbReference>
<dbReference type="NCBIfam" id="NF003672">
    <property type="entry name" value="PRK05297.1"/>
    <property type="match status" value="1"/>
</dbReference>
<keyword evidence="6" id="KW-0547">Nucleotide-binding</keyword>
<dbReference type="InterPro" id="IPR036921">
    <property type="entry name" value="PurM-like_N_sf"/>
</dbReference>
<dbReference type="CDD" id="cd02203">
    <property type="entry name" value="PurL_repeat1"/>
    <property type="match status" value="1"/>
</dbReference>
<dbReference type="Gene3D" id="3.30.1330.10">
    <property type="entry name" value="PurM-like, N-terminal domain"/>
    <property type="match status" value="2"/>
</dbReference>
<dbReference type="InterPro" id="IPR055181">
    <property type="entry name" value="FGAR-AT_PurM_N-like"/>
</dbReference>
<dbReference type="HAMAP" id="MF_00419">
    <property type="entry name" value="PurL_1"/>
    <property type="match status" value="1"/>
</dbReference>
<dbReference type="GO" id="GO:0005737">
    <property type="term" value="C:cytoplasm"/>
    <property type="evidence" value="ECO:0007669"/>
    <property type="project" value="TreeGrafter"/>
</dbReference>
<evidence type="ECO:0000256" key="10">
    <source>
        <dbReference type="ARBA" id="ARBA00022962"/>
    </source>
</evidence>
<evidence type="ECO:0000256" key="6">
    <source>
        <dbReference type="ARBA" id="ARBA00022741"/>
    </source>
</evidence>
<dbReference type="InterPro" id="IPR010073">
    <property type="entry name" value="PurL_large"/>
</dbReference>
<dbReference type="InterPro" id="IPR040707">
    <property type="entry name" value="FGAR-AT_N"/>
</dbReference>
<dbReference type="GO" id="GO:0004642">
    <property type="term" value="F:phosphoribosylformylglycinamidine synthase activity"/>
    <property type="evidence" value="ECO:0007669"/>
    <property type="project" value="UniProtKB-EC"/>
</dbReference>
<dbReference type="FunFam" id="3.30.1330.10:FF:000007">
    <property type="entry name" value="Phosphoribosylformylglycinamidine synthase, putative"/>
    <property type="match status" value="1"/>
</dbReference>
<organism evidence="17 18">
    <name type="scientific">Parascaris univalens</name>
    <name type="common">Nematode worm</name>
    <dbReference type="NCBI Taxonomy" id="6257"/>
    <lineage>
        <taxon>Eukaryota</taxon>
        <taxon>Metazoa</taxon>
        <taxon>Ecdysozoa</taxon>
        <taxon>Nematoda</taxon>
        <taxon>Chromadorea</taxon>
        <taxon>Rhabditida</taxon>
        <taxon>Spirurina</taxon>
        <taxon>Ascaridomorpha</taxon>
        <taxon>Ascaridoidea</taxon>
        <taxon>Ascarididae</taxon>
        <taxon>Parascaris</taxon>
    </lineage>
</organism>
<dbReference type="InterPro" id="IPR010918">
    <property type="entry name" value="PurM-like_C_dom"/>
</dbReference>
<evidence type="ECO:0000313" key="18">
    <source>
        <dbReference type="WBParaSite" id="PgR050X_g036_t01"/>
    </source>
</evidence>
<dbReference type="Gene3D" id="3.40.50.880">
    <property type="match status" value="1"/>
</dbReference>
<dbReference type="FunFam" id="3.90.650.10:FF:000024">
    <property type="entry name" value="Phosphoribosylformylglycinamidine synthase"/>
    <property type="match status" value="1"/>
</dbReference>
<comment type="pathway">
    <text evidence="1">Purine metabolism; IMP biosynthesis via de novo pathway; 5-amino-1-(5-phospho-D-ribosyl)imidazole from N(2)-formyl-N(1)-(5-phospho-D-ribosyl)glycinamide: step 1/2.</text>
</comment>
<evidence type="ECO:0000256" key="8">
    <source>
        <dbReference type="ARBA" id="ARBA00022840"/>
    </source>
</evidence>
<dbReference type="GO" id="GO:0046872">
    <property type="term" value="F:metal ion binding"/>
    <property type="evidence" value="ECO:0007669"/>
    <property type="project" value="UniProtKB-KW"/>
</dbReference>
<dbReference type="CDD" id="cd01740">
    <property type="entry name" value="GATase1_FGAR_AT"/>
    <property type="match status" value="1"/>
</dbReference>
<dbReference type="PROSITE" id="PS51273">
    <property type="entry name" value="GATASE_TYPE_1"/>
    <property type="match status" value="1"/>
</dbReference>
<evidence type="ECO:0000256" key="4">
    <source>
        <dbReference type="ARBA" id="ARBA00022598"/>
    </source>
</evidence>
<dbReference type="InterPro" id="IPR036676">
    <property type="entry name" value="PurM-like_C_sf"/>
</dbReference>
<dbReference type="PANTHER" id="PTHR10099:SF1">
    <property type="entry name" value="PHOSPHORIBOSYLFORMYLGLYCINAMIDINE SYNTHASE"/>
    <property type="match status" value="1"/>
</dbReference>
<keyword evidence="17" id="KW-1185">Reference proteome</keyword>
<dbReference type="SUPFAM" id="SSF55326">
    <property type="entry name" value="PurM N-terminal domain-like"/>
    <property type="match status" value="2"/>
</dbReference>
<dbReference type="InterPro" id="IPR036604">
    <property type="entry name" value="PurS-like_sf"/>
</dbReference>
<evidence type="ECO:0000256" key="7">
    <source>
        <dbReference type="ARBA" id="ARBA00022755"/>
    </source>
</evidence>
<evidence type="ECO:0000256" key="1">
    <source>
        <dbReference type="ARBA" id="ARBA00004920"/>
    </source>
</evidence>
<dbReference type="SMART" id="SM01211">
    <property type="entry name" value="GATase_5"/>
    <property type="match status" value="1"/>
</dbReference>
<reference evidence="18" key="1">
    <citation type="submission" date="2022-11" db="UniProtKB">
        <authorList>
            <consortium name="WormBaseParasite"/>
        </authorList>
    </citation>
    <scope>IDENTIFICATION</scope>
</reference>
<dbReference type="WBParaSite" id="PgR050X_g036_t01">
    <property type="protein sequence ID" value="PgR050X_g036_t01"/>
    <property type="gene ID" value="PgR050X_g036"/>
</dbReference>
<evidence type="ECO:0000256" key="9">
    <source>
        <dbReference type="ARBA" id="ARBA00022842"/>
    </source>
</evidence>
<evidence type="ECO:0000256" key="11">
    <source>
        <dbReference type="ARBA" id="ARBA00029823"/>
    </source>
</evidence>
<evidence type="ECO:0000313" key="17">
    <source>
        <dbReference type="Proteomes" id="UP000887569"/>
    </source>
</evidence>
<dbReference type="Pfam" id="PF18072">
    <property type="entry name" value="FGAR-AT_linker"/>
    <property type="match status" value="1"/>
</dbReference>
<dbReference type="Gene3D" id="1.10.8.750">
    <property type="entry name" value="Phosphoribosylformylglycinamidine synthase, linker domain"/>
    <property type="match status" value="1"/>
</dbReference>
<dbReference type="GO" id="GO:0005524">
    <property type="term" value="F:ATP binding"/>
    <property type="evidence" value="ECO:0007669"/>
    <property type="project" value="UniProtKB-KW"/>
</dbReference>
<keyword evidence="10" id="KW-0315">Glutamine amidotransferase</keyword>
<keyword evidence="5" id="KW-0479">Metal-binding</keyword>
<keyword evidence="7" id="KW-0658">Purine biosynthesis</keyword>
<name>A0A915BPJ6_PARUN</name>
<dbReference type="SUPFAM" id="SSF82697">
    <property type="entry name" value="PurS-like"/>
    <property type="match status" value="1"/>
</dbReference>
<dbReference type="Pfam" id="PF02769">
    <property type="entry name" value="AIRS_C"/>
    <property type="match status" value="2"/>
</dbReference>
<evidence type="ECO:0000256" key="2">
    <source>
        <dbReference type="ARBA" id="ARBA00008608"/>
    </source>
</evidence>
<evidence type="ECO:0000256" key="12">
    <source>
        <dbReference type="ARBA" id="ARBA00032632"/>
    </source>
</evidence>
<dbReference type="CDD" id="cd02204">
    <property type="entry name" value="PurL_repeat2"/>
    <property type="match status" value="1"/>
</dbReference>
<comment type="similarity">
    <text evidence="2">In the N-terminal section; belongs to the FGAMS family.</text>
</comment>
<dbReference type="GO" id="GO:0006189">
    <property type="term" value="P:'de novo' IMP biosynthetic process"/>
    <property type="evidence" value="ECO:0007669"/>
    <property type="project" value="InterPro"/>
</dbReference>
<dbReference type="SUPFAM" id="SSF109736">
    <property type="entry name" value="FGAM synthase PurL, linker domain"/>
    <property type="match status" value="1"/>
</dbReference>
<dbReference type="EC" id="6.3.5.3" evidence="3"/>
<proteinExistence type="inferred from homology"/>
<feature type="domain" description="PurM-like C-terminal" evidence="13">
    <location>
        <begin position="464"/>
        <end position="622"/>
    </location>
</feature>
<evidence type="ECO:0000259" key="16">
    <source>
        <dbReference type="Pfam" id="PF22689"/>
    </source>
</evidence>
<feature type="domain" description="FGAR-AT PurM N-terminal-like" evidence="16">
    <location>
        <begin position="685"/>
        <end position="839"/>
    </location>
</feature>
<dbReference type="Pfam" id="PF22689">
    <property type="entry name" value="FGAR-AT_PurM_N-like"/>
    <property type="match status" value="1"/>
</dbReference>
<accession>A0A915BPJ6</accession>
<protein>
    <recommendedName>
        <fullName evidence="3">phosphoribosylformylglycinamidine synthase</fullName>
        <ecNumber evidence="3">6.3.5.3</ecNumber>
    </recommendedName>
    <alternativeName>
        <fullName evidence="12">Formylglycinamide ribonucleotide amidotransferase</fullName>
    </alternativeName>
    <alternativeName>
        <fullName evidence="11">Formylglycinamide ribotide amidotransferase</fullName>
    </alternativeName>
</protein>
<evidence type="ECO:0000256" key="3">
    <source>
        <dbReference type="ARBA" id="ARBA00012747"/>
    </source>
</evidence>
<feature type="domain" description="PurM-like C-terminal" evidence="13">
    <location>
        <begin position="874"/>
        <end position="997"/>
    </location>
</feature>
<dbReference type="Gene3D" id="3.90.650.10">
    <property type="entry name" value="PurM-like C-terminal domain"/>
    <property type="match status" value="2"/>
</dbReference>
<keyword evidence="8" id="KW-0067">ATP-binding</keyword>
<dbReference type="SUPFAM" id="SSF56042">
    <property type="entry name" value="PurM C-terminal domain-like"/>
    <property type="match status" value="2"/>
</dbReference>
<evidence type="ECO:0000259" key="15">
    <source>
        <dbReference type="Pfam" id="PF18076"/>
    </source>
</evidence>
<feature type="domain" description="Phosphoribosylformylglycinamidine synthase linker" evidence="14">
    <location>
        <begin position="200"/>
        <end position="249"/>
    </location>
</feature>